<evidence type="ECO:0000256" key="1">
    <source>
        <dbReference type="SAM" id="Phobius"/>
    </source>
</evidence>
<keyword evidence="1" id="KW-1133">Transmembrane helix</keyword>
<evidence type="ECO:0000313" key="2">
    <source>
        <dbReference type="EMBL" id="MED5051144.1"/>
    </source>
</evidence>
<dbReference type="Pfam" id="PF14034">
    <property type="entry name" value="Spore_YtrH"/>
    <property type="match status" value="1"/>
</dbReference>
<proteinExistence type="predicted"/>
<sequence length="113" mass="12070">MGTKLAFFPAFIQSYFIALGVLLGGAGIGGIGAFLMGQPPLTSMYRFAMDLKIWAVVAAIGGTFDTFYTVERGLFSGETRDIVKQFLLIISAIGGAQTGVTIITWLTQEHISS</sequence>
<feature type="transmembrane region" description="Helical" evidence="1">
    <location>
        <begin position="82"/>
        <end position="106"/>
    </location>
</feature>
<name>A0ABD5ITM3_9BACL</name>
<dbReference type="InterPro" id="IPR025689">
    <property type="entry name" value="Spore_YtrH"/>
</dbReference>
<dbReference type="AlphaFoldDB" id="A0ABD5ITM3"/>
<feature type="transmembrane region" description="Helical" evidence="1">
    <location>
        <begin position="47"/>
        <end position="70"/>
    </location>
</feature>
<dbReference type="EMBL" id="JARTLI010000004">
    <property type="protein sequence ID" value="MED5051144.1"/>
    <property type="molecule type" value="Genomic_DNA"/>
</dbReference>
<dbReference type="RefSeq" id="WP_328217323.1">
    <property type="nucleotide sequence ID" value="NZ_JARTLI010000004.1"/>
</dbReference>
<evidence type="ECO:0000313" key="3">
    <source>
        <dbReference type="Proteomes" id="UP001339962"/>
    </source>
</evidence>
<gene>
    <name evidence="2" type="ORF">P9850_04550</name>
</gene>
<keyword evidence="1" id="KW-0472">Membrane</keyword>
<accession>A0ABD5ITM3</accession>
<organism evidence="2 3">
    <name type="scientific">Anoxybacteroides rupiense</name>
    <dbReference type="NCBI Taxonomy" id="311460"/>
    <lineage>
        <taxon>Bacteria</taxon>
        <taxon>Bacillati</taxon>
        <taxon>Bacillota</taxon>
        <taxon>Bacilli</taxon>
        <taxon>Bacillales</taxon>
        <taxon>Anoxybacillaceae</taxon>
        <taxon>Anoxybacteroides</taxon>
    </lineage>
</organism>
<reference evidence="2 3" key="1">
    <citation type="submission" date="2023-03" db="EMBL/GenBank/DDBJ databases">
        <title>Bacillus Genome Sequencing.</title>
        <authorList>
            <person name="Dunlap C."/>
        </authorList>
    </citation>
    <scope>NUCLEOTIDE SEQUENCE [LARGE SCALE GENOMIC DNA]</scope>
    <source>
        <strain evidence="2 3">NRS-38</strain>
    </source>
</reference>
<keyword evidence="1" id="KW-0812">Transmembrane</keyword>
<feature type="transmembrane region" description="Helical" evidence="1">
    <location>
        <begin position="12"/>
        <end position="35"/>
    </location>
</feature>
<dbReference type="Proteomes" id="UP001339962">
    <property type="component" value="Unassembled WGS sequence"/>
</dbReference>
<protein>
    <submittedName>
        <fullName evidence="2">YtrH family sporulation protein</fullName>
    </submittedName>
</protein>
<comment type="caution">
    <text evidence="2">The sequence shown here is derived from an EMBL/GenBank/DDBJ whole genome shotgun (WGS) entry which is preliminary data.</text>
</comment>